<evidence type="ECO:0000256" key="1">
    <source>
        <dbReference type="SAM" id="MobiDB-lite"/>
    </source>
</evidence>
<sequence>MTPPPGWPDISRIQSSIVRSSPHSTRPTYIGPQIYPLAYRPAHGQTANSSPPGRPNHTLARSKKELLKSPSCPLEAKCLSVSSLASLIGTASLRRAERFEAFKIRSFLLRYQQQISSIHGSLDPGGNRVVLVSQGYRLTGQIEAVIEHGCARGLLPNVNNVDLPVSIGSAENSASLGLYGSTVGRDEPHTRPAWSELGPIGEAIQPALNTPPDTPDMDSTDRLLPSQAFLITVCRNPLSPAPFVCPSTFIVCVFGHNSPIC</sequence>
<dbReference type="AlphaFoldDB" id="A0A3S5B8J0"/>
<evidence type="ECO:0000313" key="3">
    <source>
        <dbReference type="Proteomes" id="UP000784294"/>
    </source>
</evidence>
<dbReference type="EMBL" id="CAAALY010253594">
    <property type="protein sequence ID" value="VEL36939.1"/>
    <property type="molecule type" value="Genomic_DNA"/>
</dbReference>
<keyword evidence="3" id="KW-1185">Reference proteome</keyword>
<reference evidence="2" key="1">
    <citation type="submission" date="2018-11" db="EMBL/GenBank/DDBJ databases">
        <authorList>
            <consortium name="Pathogen Informatics"/>
        </authorList>
    </citation>
    <scope>NUCLEOTIDE SEQUENCE</scope>
</reference>
<dbReference type="Proteomes" id="UP000784294">
    <property type="component" value="Unassembled WGS sequence"/>
</dbReference>
<accession>A0A3S5B8J0</accession>
<gene>
    <name evidence="2" type="ORF">PXEA_LOCUS30379</name>
</gene>
<feature type="region of interest" description="Disordered" evidence="1">
    <location>
        <begin position="1"/>
        <end position="28"/>
    </location>
</feature>
<name>A0A3S5B8J0_9PLAT</name>
<organism evidence="2 3">
    <name type="scientific">Protopolystoma xenopodis</name>
    <dbReference type="NCBI Taxonomy" id="117903"/>
    <lineage>
        <taxon>Eukaryota</taxon>
        <taxon>Metazoa</taxon>
        <taxon>Spiralia</taxon>
        <taxon>Lophotrochozoa</taxon>
        <taxon>Platyhelminthes</taxon>
        <taxon>Monogenea</taxon>
        <taxon>Polyopisthocotylea</taxon>
        <taxon>Polystomatidea</taxon>
        <taxon>Polystomatidae</taxon>
        <taxon>Protopolystoma</taxon>
    </lineage>
</organism>
<evidence type="ECO:0000313" key="2">
    <source>
        <dbReference type="EMBL" id="VEL36939.1"/>
    </source>
</evidence>
<proteinExistence type="predicted"/>
<comment type="caution">
    <text evidence="2">The sequence shown here is derived from an EMBL/GenBank/DDBJ whole genome shotgun (WGS) entry which is preliminary data.</text>
</comment>
<protein>
    <submittedName>
        <fullName evidence="2">Uncharacterized protein</fullName>
    </submittedName>
</protein>
<feature type="compositionally biased region" description="Low complexity" evidence="1">
    <location>
        <begin position="10"/>
        <end position="21"/>
    </location>
</feature>